<keyword evidence="1" id="KW-1185">Reference proteome</keyword>
<protein>
    <submittedName>
        <fullName evidence="2">Uncharacterized protein</fullName>
    </submittedName>
</protein>
<proteinExistence type="predicted"/>
<sequence length="98" mass="11740">MTNLTLAPYTDTGTCFIYALRRRRVVIKRMLYRMSEMEVIEYLQKKSLVHRERKCKQGHQMKLKEGRRGRCPAWRCQAGGCDEEISVRRGTWFEGPRW</sequence>
<dbReference type="Proteomes" id="UP000046395">
    <property type="component" value="Unassembled WGS sequence"/>
</dbReference>
<accession>A0A5S6R5Z5</accession>
<reference evidence="2" key="1">
    <citation type="submission" date="2019-12" db="UniProtKB">
        <authorList>
            <consortium name="WormBaseParasite"/>
        </authorList>
    </citation>
    <scope>IDENTIFICATION</scope>
</reference>
<dbReference type="WBParaSite" id="TMUE_3000014699.1">
    <property type="protein sequence ID" value="TMUE_3000014699.1"/>
    <property type="gene ID" value="WBGene00288502"/>
</dbReference>
<evidence type="ECO:0000313" key="1">
    <source>
        <dbReference type="Proteomes" id="UP000046395"/>
    </source>
</evidence>
<organism evidence="1 2">
    <name type="scientific">Trichuris muris</name>
    <name type="common">Mouse whipworm</name>
    <dbReference type="NCBI Taxonomy" id="70415"/>
    <lineage>
        <taxon>Eukaryota</taxon>
        <taxon>Metazoa</taxon>
        <taxon>Ecdysozoa</taxon>
        <taxon>Nematoda</taxon>
        <taxon>Enoplea</taxon>
        <taxon>Dorylaimia</taxon>
        <taxon>Trichinellida</taxon>
        <taxon>Trichuridae</taxon>
        <taxon>Trichuris</taxon>
    </lineage>
</organism>
<evidence type="ECO:0000313" key="2">
    <source>
        <dbReference type="WBParaSite" id="TMUE_3000014699.1"/>
    </source>
</evidence>
<dbReference type="AlphaFoldDB" id="A0A5S6R5Z5"/>
<name>A0A5S6R5Z5_TRIMR</name>